<dbReference type="KEGG" id="czh:H9X71_05910"/>
<evidence type="ECO:0000313" key="2">
    <source>
        <dbReference type="Proteomes" id="UP000516660"/>
    </source>
</evidence>
<dbReference type="AlphaFoldDB" id="A0A7L7Z576"/>
<dbReference type="Proteomes" id="UP000516660">
    <property type="component" value="Chromosome"/>
</dbReference>
<accession>A0A7L7Z576</accession>
<protein>
    <submittedName>
        <fullName evidence="1">Uncharacterized protein</fullName>
    </submittedName>
</protein>
<dbReference type="EMBL" id="CP061274">
    <property type="protein sequence ID" value="QOD44847.1"/>
    <property type="molecule type" value="Genomic_DNA"/>
</dbReference>
<evidence type="ECO:0000313" key="1">
    <source>
        <dbReference type="EMBL" id="QOD44847.1"/>
    </source>
</evidence>
<reference evidence="1 2" key="1">
    <citation type="submission" date="2020-08" db="EMBL/GenBank/DDBJ databases">
        <title>Description of Clavibacter zhangzhiyonge sp. nov., a phytopathogenic actinobacterium isolated from barley seeds, causing leaf brown spot and decline.</title>
        <authorList>
            <person name="Tian Q."/>
            <person name="Chuan J."/>
            <person name="Zhao W."/>
            <person name="Li X."/>
        </authorList>
    </citation>
    <scope>NUCLEOTIDE SEQUENCE [LARGE SCALE GENOMIC DNA]</scope>
    <source>
        <strain evidence="1 2">DM1</strain>
    </source>
</reference>
<name>A0A7L7Z576_9MICO</name>
<dbReference type="RefSeq" id="WP_191148752.1">
    <property type="nucleotide sequence ID" value="NZ_CP061274.1"/>
</dbReference>
<keyword evidence="2" id="KW-1185">Reference proteome</keyword>
<sequence length="303" mass="30164">MSRARRTRRPVGRLHAALLVGLTVILLGSGGTAVHALWASSVSAGSSVRAATVSVTSTGFDQLGGAVSSSSPSRTATVVVRNTGTVQSPWTGTVSATASTDAGRALAGGTKVVAWSTTASSCSATSSVGSGSVSGTWAAPPTVSGTLAGGAQSTWCVRTTASGFPTSGSASVTGTLGVLLGSGTWTGRASTSATQTAAGPTVTGGFRCTPTDGDWYVFVSWDASTAAQSESYGVMVNGTRIATTTGYYPMTGITRDQVPATLAPDGTVKVTVDLLRDGVSVRQVASGTVVAFTNTGTRGFRCS</sequence>
<gene>
    <name evidence="1" type="ORF">H9X71_05910</name>
</gene>
<organism evidence="1 2">
    <name type="scientific">Clavibacter zhangzhiyongii</name>
    <dbReference type="NCBI Taxonomy" id="2768071"/>
    <lineage>
        <taxon>Bacteria</taxon>
        <taxon>Bacillati</taxon>
        <taxon>Actinomycetota</taxon>
        <taxon>Actinomycetes</taxon>
        <taxon>Micrococcales</taxon>
        <taxon>Microbacteriaceae</taxon>
        <taxon>Clavibacter</taxon>
    </lineage>
</organism>
<proteinExistence type="predicted"/>